<keyword evidence="2" id="KW-1185">Reference proteome</keyword>
<gene>
    <name evidence="1" type="ORF">EHR01_10140</name>
</gene>
<proteinExistence type="predicted"/>
<evidence type="ECO:0000313" key="2">
    <source>
        <dbReference type="Proteomes" id="UP000297940"/>
    </source>
</evidence>
<accession>A0ABY2NZ66</accession>
<comment type="caution">
    <text evidence="1">The sequence shown here is derived from an EMBL/GenBank/DDBJ whole genome shotgun (WGS) entry which is preliminary data.</text>
</comment>
<reference evidence="2" key="1">
    <citation type="journal article" date="2019" name="PLoS Negl. Trop. Dis.">
        <title>Revisiting the worldwide diversity of Leptospira species in the environment.</title>
        <authorList>
            <person name="Vincent A.T."/>
            <person name="Schiettekatte O."/>
            <person name="Bourhy P."/>
            <person name="Veyrier F.J."/>
            <person name="Picardeau M."/>
        </authorList>
    </citation>
    <scope>NUCLEOTIDE SEQUENCE [LARGE SCALE GENOMIC DNA]</scope>
    <source>
        <strain evidence="2">201601298</strain>
    </source>
</reference>
<evidence type="ECO:0000313" key="1">
    <source>
        <dbReference type="EMBL" id="TGM74766.1"/>
    </source>
</evidence>
<name>A0ABY2NZ66_9LEPT</name>
<dbReference type="EMBL" id="RQHK01000007">
    <property type="protein sequence ID" value="TGM74766.1"/>
    <property type="molecule type" value="Genomic_DNA"/>
</dbReference>
<organism evidence="1 2">
    <name type="scientific">Leptospira mtsangambouensis</name>
    <dbReference type="NCBI Taxonomy" id="2484912"/>
    <lineage>
        <taxon>Bacteria</taxon>
        <taxon>Pseudomonadati</taxon>
        <taxon>Spirochaetota</taxon>
        <taxon>Spirochaetia</taxon>
        <taxon>Leptospirales</taxon>
        <taxon>Leptospiraceae</taxon>
        <taxon>Leptospira</taxon>
    </lineage>
</organism>
<sequence>MFIIFAIKQINPGNFIENYLKNIDFNKLTIYLYKNYGLPSIDFSYLSKSIIISTHGIEENTELNKKELAKLKLIHEKDKERNEKIEIQISENYENIFAVITNILNYNLTNIYITDFNRALDSLLSSYDGLFKKLHNSKDQLLSKKLLLEYCSIINSLYSSAVNVNYRPFLTELIHSLEKLISYHIKNEQFNFCNDIFDTFEHLVDSSSKENFNEINNILNVFLCFSEDFFKKETDNDTNENIIRTFSRVSEKVIIKYDINKQPIMISRNNEYVFSNIFEALYKYFEYYSAYRIDKYPLILLDCNFCVFKGLLEKINNNQSDLLNNYLNEHLYSFFYEPRNLCINLIQAHNIPSACLSIMRICELYELLIDLKQSDRIENYIDTIIYLGFYVASQDSDLSCDFMPAGAMKYIFLKLKKYKSFIKSIDNIIFEIYIKSHSNKINMKNSETFLFNLGELFQSNFNLNFNWSEKKWNSAK</sequence>
<dbReference type="RefSeq" id="WP_135694680.1">
    <property type="nucleotide sequence ID" value="NZ_RQHK01000007.1"/>
</dbReference>
<protein>
    <submittedName>
        <fullName evidence="1">Uncharacterized protein</fullName>
    </submittedName>
</protein>
<dbReference type="Proteomes" id="UP000297940">
    <property type="component" value="Unassembled WGS sequence"/>
</dbReference>